<evidence type="ECO:0000256" key="3">
    <source>
        <dbReference type="ARBA" id="ARBA00022771"/>
    </source>
</evidence>
<dbReference type="Proteomes" id="UP000005205">
    <property type="component" value="Unassembled WGS sequence"/>
</dbReference>
<keyword evidence="4" id="KW-0862">Zinc</keyword>
<dbReference type="OrthoDB" id="10066537at2759"/>
<reference evidence="8" key="2">
    <citation type="submission" date="2016-04" db="UniProtKB">
        <authorList>
            <consortium name="EnsemblMetazoa"/>
        </authorList>
    </citation>
    <scope>IDENTIFICATION</scope>
</reference>
<evidence type="ECO:0000256" key="2">
    <source>
        <dbReference type="ARBA" id="ARBA00022737"/>
    </source>
</evidence>
<feature type="region of interest" description="Disordered" evidence="6">
    <location>
        <begin position="221"/>
        <end position="292"/>
    </location>
</feature>
<reference evidence="9" key="1">
    <citation type="journal article" date="2011" name="PLoS Genet.">
        <title>The genome sequence of the leaf-cutter ant Atta cephalotes reveals insights into its obligate symbiotic lifestyle.</title>
        <authorList>
            <person name="Suen G."/>
            <person name="Teiling C."/>
            <person name="Li L."/>
            <person name="Holt C."/>
            <person name="Abouheif E."/>
            <person name="Bornberg-Bauer E."/>
            <person name="Bouffard P."/>
            <person name="Caldera E.J."/>
            <person name="Cash E."/>
            <person name="Cavanaugh A."/>
            <person name="Denas O."/>
            <person name="Elhaik E."/>
            <person name="Fave M.J."/>
            <person name="Gadau J."/>
            <person name="Gibson J.D."/>
            <person name="Graur D."/>
            <person name="Grubbs K.J."/>
            <person name="Hagen D.E."/>
            <person name="Harkins T.T."/>
            <person name="Helmkampf M."/>
            <person name="Hu H."/>
            <person name="Johnson B.R."/>
            <person name="Kim J."/>
            <person name="Marsh S.E."/>
            <person name="Moeller J.A."/>
            <person name="Munoz-Torres M.C."/>
            <person name="Murphy M.C."/>
            <person name="Naughton M.C."/>
            <person name="Nigam S."/>
            <person name="Overson R."/>
            <person name="Rajakumar R."/>
            <person name="Reese J.T."/>
            <person name="Scott J.J."/>
            <person name="Smith C.R."/>
            <person name="Tao S."/>
            <person name="Tsutsui N.D."/>
            <person name="Viljakainen L."/>
            <person name="Wissler L."/>
            <person name="Yandell M.D."/>
            <person name="Zimmer F."/>
            <person name="Taylor J."/>
            <person name="Slater S.C."/>
            <person name="Clifton S.W."/>
            <person name="Warren W.C."/>
            <person name="Elsik C.G."/>
            <person name="Smith C.D."/>
            <person name="Weinstock G.M."/>
            <person name="Gerardo N.M."/>
            <person name="Currie C.R."/>
        </authorList>
    </citation>
    <scope>NUCLEOTIDE SEQUENCE [LARGE SCALE GENOMIC DNA]</scope>
</reference>
<feature type="compositionally biased region" description="Basic and acidic residues" evidence="6">
    <location>
        <begin position="641"/>
        <end position="650"/>
    </location>
</feature>
<feature type="compositionally biased region" description="Polar residues" evidence="6">
    <location>
        <begin position="229"/>
        <end position="241"/>
    </location>
</feature>
<evidence type="ECO:0000313" key="9">
    <source>
        <dbReference type="Proteomes" id="UP000005205"/>
    </source>
</evidence>
<dbReference type="Pfam" id="PF13913">
    <property type="entry name" value="zf-C2HC_2"/>
    <property type="match status" value="2"/>
</dbReference>
<feature type="compositionally biased region" description="Polar residues" evidence="6">
    <location>
        <begin position="513"/>
        <end position="527"/>
    </location>
</feature>
<feature type="region of interest" description="Disordered" evidence="6">
    <location>
        <begin position="633"/>
        <end position="657"/>
    </location>
</feature>
<dbReference type="InParanoid" id="A0A158NH40"/>
<keyword evidence="9" id="KW-1185">Reference proteome</keyword>
<dbReference type="EMBL" id="ADTU01015556">
    <property type="status" value="NOT_ANNOTATED_CDS"/>
    <property type="molecule type" value="Genomic_DNA"/>
</dbReference>
<feature type="region of interest" description="Disordered" evidence="6">
    <location>
        <begin position="582"/>
        <end position="621"/>
    </location>
</feature>
<name>A0A158NH40_ATTCE</name>
<organism evidence="8 9">
    <name type="scientific">Atta cephalotes</name>
    <name type="common">Leafcutter ant</name>
    <dbReference type="NCBI Taxonomy" id="12957"/>
    <lineage>
        <taxon>Eukaryota</taxon>
        <taxon>Metazoa</taxon>
        <taxon>Ecdysozoa</taxon>
        <taxon>Arthropoda</taxon>
        <taxon>Hexapoda</taxon>
        <taxon>Insecta</taxon>
        <taxon>Pterygota</taxon>
        <taxon>Neoptera</taxon>
        <taxon>Endopterygota</taxon>
        <taxon>Hymenoptera</taxon>
        <taxon>Apocrita</taxon>
        <taxon>Aculeata</taxon>
        <taxon>Formicoidea</taxon>
        <taxon>Formicidae</taxon>
        <taxon>Myrmicinae</taxon>
        <taxon>Atta</taxon>
    </lineage>
</organism>
<feature type="compositionally biased region" description="Low complexity" evidence="6">
    <location>
        <begin position="488"/>
        <end position="497"/>
    </location>
</feature>
<dbReference type="InterPro" id="IPR026319">
    <property type="entry name" value="ZC2HC1A/B-like"/>
</dbReference>
<dbReference type="PROSITE" id="PS52027">
    <property type="entry name" value="ZF_C2HC_C3H"/>
    <property type="match status" value="1"/>
</dbReference>
<keyword evidence="2" id="KW-0677">Repeat</keyword>
<dbReference type="AlphaFoldDB" id="A0A158NH40"/>
<feature type="compositionally biased region" description="Basic and acidic residues" evidence="6">
    <location>
        <begin position="499"/>
        <end position="509"/>
    </location>
</feature>
<dbReference type="PANTHER" id="PTHR13555:SF5">
    <property type="entry name" value="ZINC-FINGER OF A C2HC-TYPE"/>
    <property type="match status" value="1"/>
</dbReference>
<feature type="region of interest" description="Disordered" evidence="6">
    <location>
        <begin position="488"/>
        <end position="531"/>
    </location>
</feature>
<keyword evidence="1" id="KW-0479">Metal-binding</keyword>
<dbReference type="PANTHER" id="PTHR13555">
    <property type="entry name" value="C2H2 ZINC FINGER CGI-62-RELATED"/>
    <property type="match status" value="1"/>
</dbReference>
<evidence type="ECO:0000313" key="8">
    <source>
        <dbReference type="EnsemblMetazoa" id="XP_012056848.1"/>
    </source>
</evidence>
<sequence length="693" mass="78154">MLCCVPKRLADGGPFYDEALFHDGILFHDETDNSPPSSICEIQTELFPEDAPILFPCAFCARTFTSQSLEKHARICERAAAKKRKPFDSAKQRIQGTELAEFQPKQEIRRHQQDERSRSTWKKTHDDFLRTIREARGDVMDSRKQCNSLNSSGAPTRANEKGTCPTCNRQFGIKAYDRHVAWCKDRVIRMPVSPATNLAKERLEARMRYRAPTLKNRRAINREKYSPGSAANQIAKTSLSSPALHKPKETISSVNCNRESPVKQKSAIMRRPGHPEQLKDSPPSSRPIKSRLADRMNRKIELETRPAWCNYVRRRPDFNLVLKARTGICKDYDPFLLAEQQMNDLLSDTSDQSMTGSLKVQQTRDTLYPLSHSSAFVKYPPTDKRSSLIAPPTEFDDLLSNFSSDSTETNSISREIFLKPNLTGKDATDSAISKPVRELGRRVIIDKSKALGVDERRSVVSADRPRKIFDKDTLRNTGSLINRSNSIRASSASRINSGSDRKTLDDIRKSSKNVESQRSSDQSLNQRNNNYSSLTGSNLSLNSIISSSELDVKRSSSMFDELMTSFEEDAFPGLRSFLNNESFDLSSPGGDRQRNGSLISDEELSSPDNYKPQDHSKLSNDSAYSSLNRKYSHHGRSANDVIDRLDEDVPKNGTSPTQTMTKCKMSKFCHECGQRFPETAKFCCECGVKRLAL</sequence>
<evidence type="ECO:0000256" key="1">
    <source>
        <dbReference type="ARBA" id="ARBA00022723"/>
    </source>
</evidence>
<dbReference type="Gene3D" id="3.30.160.60">
    <property type="entry name" value="Classic Zinc Finger"/>
    <property type="match status" value="1"/>
</dbReference>
<evidence type="ECO:0000259" key="7">
    <source>
        <dbReference type="PROSITE" id="PS52027"/>
    </source>
</evidence>
<dbReference type="EnsemblMetazoa" id="XM_012201458.1">
    <property type="protein sequence ID" value="XP_012056848.1"/>
    <property type="gene ID" value="LOC105619944"/>
</dbReference>
<accession>A0A158NH40</accession>
<evidence type="ECO:0000256" key="6">
    <source>
        <dbReference type="SAM" id="MobiDB-lite"/>
    </source>
</evidence>
<protein>
    <recommendedName>
        <fullName evidence="7">C2HC/C3H-type domain-containing protein</fullName>
    </recommendedName>
</protein>
<dbReference type="KEGG" id="acep:105619944"/>
<keyword evidence="3 5" id="KW-0863">Zinc-finger</keyword>
<evidence type="ECO:0000256" key="4">
    <source>
        <dbReference type="ARBA" id="ARBA00022833"/>
    </source>
</evidence>
<feature type="domain" description="C2HC/C3H-type" evidence="7">
    <location>
        <begin position="53"/>
        <end position="82"/>
    </location>
</feature>
<proteinExistence type="predicted"/>
<evidence type="ECO:0000256" key="5">
    <source>
        <dbReference type="PROSITE-ProRule" id="PRU01371"/>
    </source>
</evidence>
<gene>
    <name evidence="8" type="primary">105619944</name>
</gene>
<dbReference type="InterPro" id="IPR049899">
    <property type="entry name" value="Znf_C2HC_C3H"/>
</dbReference>
<dbReference type="GO" id="GO:0008270">
    <property type="term" value="F:zinc ion binding"/>
    <property type="evidence" value="ECO:0007669"/>
    <property type="project" value="UniProtKB-KW"/>
</dbReference>